<keyword evidence="2" id="KW-1185">Reference proteome</keyword>
<evidence type="ECO:0000313" key="3">
    <source>
        <dbReference type="WBParaSite" id="nRc.2.0.1.t10439-RA"/>
    </source>
</evidence>
<organism evidence="2 3">
    <name type="scientific">Romanomermis culicivorax</name>
    <name type="common">Nematode worm</name>
    <dbReference type="NCBI Taxonomy" id="13658"/>
    <lineage>
        <taxon>Eukaryota</taxon>
        <taxon>Metazoa</taxon>
        <taxon>Ecdysozoa</taxon>
        <taxon>Nematoda</taxon>
        <taxon>Enoplea</taxon>
        <taxon>Dorylaimia</taxon>
        <taxon>Mermithida</taxon>
        <taxon>Mermithoidea</taxon>
        <taxon>Mermithidae</taxon>
        <taxon>Romanomermis</taxon>
    </lineage>
</organism>
<dbReference type="AlphaFoldDB" id="A0A915I8F0"/>
<feature type="region of interest" description="Disordered" evidence="1">
    <location>
        <begin position="19"/>
        <end position="46"/>
    </location>
</feature>
<accession>A0A915I8F0</accession>
<dbReference type="WBParaSite" id="nRc.2.0.1.t10439-RA">
    <property type="protein sequence ID" value="nRc.2.0.1.t10439-RA"/>
    <property type="gene ID" value="nRc.2.0.1.g10439"/>
</dbReference>
<protein>
    <submittedName>
        <fullName evidence="3">Uncharacterized protein</fullName>
    </submittedName>
</protein>
<proteinExistence type="predicted"/>
<evidence type="ECO:0000256" key="1">
    <source>
        <dbReference type="SAM" id="MobiDB-lite"/>
    </source>
</evidence>
<reference evidence="3" key="1">
    <citation type="submission" date="2022-11" db="UniProtKB">
        <authorList>
            <consortium name="WormBaseParasite"/>
        </authorList>
    </citation>
    <scope>IDENTIFICATION</scope>
</reference>
<dbReference type="Proteomes" id="UP000887565">
    <property type="component" value="Unplaced"/>
</dbReference>
<name>A0A915I8F0_ROMCU</name>
<sequence>MKEKGWNDERILFMAERKKKMGLKEKDRRAVPRPQGQGQGQGSQELAAITQGKRKFWWRVMRNSVGFHAGHRTATIERLILEKTSCKMQGDSGT</sequence>
<evidence type="ECO:0000313" key="2">
    <source>
        <dbReference type="Proteomes" id="UP000887565"/>
    </source>
</evidence>